<evidence type="ECO:0000256" key="9">
    <source>
        <dbReference type="ARBA" id="ARBA00022516"/>
    </source>
</evidence>
<evidence type="ECO:0000256" key="12">
    <source>
        <dbReference type="ARBA" id="ARBA00022695"/>
    </source>
</evidence>
<keyword evidence="11 18" id="KW-0812">Transmembrane</keyword>
<evidence type="ECO:0000313" key="20">
    <source>
        <dbReference type="EMBL" id="TSA87029.1"/>
    </source>
</evidence>
<dbReference type="Proteomes" id="UP000319322">
    <property type="component" value="Unassembled WGS sequence"/>
</dbReference>
<dbReference type="OrthoDB" id="9799199at2"/>
<comment type="pathway">
    <text evidence="4">Lipid metabolism.</text>
</comment>
<keyword evidence="14" id="KW-0443">Lipid metabolism</keyword>
<evidence type="ECO:0000256" key="7">
    <source>
        <dbReference type="ARBA" id="ARBA00019373"/>
    </source>
</evidence>
<comment type="subcellular location">
    <subcellularLocation>
        <location evidence="2">Cell membrane</location>
        <topology evidence="2">Multi-pass membrane protein</topology>
    </subcellularLocation>
</comment>
<keyword evidence="16" id="KW-0594">Phospholipid biosynthesis</keyword>
<keyword evidence="8" id="KW-1003">Cell membrane</keyword>
<dbReference type="UniPathway" id="UPA00557">
    <property type="reaction ID" value="UER00614"/>
</dbReference>
<gene>
    <name evidence="20" type="ORF">FNE76_00770</name>
</gene>
<evidence type="ECO:0000256" key="18">
    <source>
        <dbReference type="RuleBase" id="RU003938"/>
    </source>
</evidence>
<evidence type="ECO:0000256" key="8">
    <source>
        <dbReference type="ARBA" id="ARBA00022475"/>
    </source>
</evidence>
<proteinExistence type="inferred from homology"/>
<accession>A0A553V3I7</accession>
<comment type="catalytic activity">
    <reaction evidence="1 18">
        <text>a 1,2-diacyl-sn-glycero-3-phosphate + CTP + H(+) = a CDP-1,2-diacyl-sn-glycerol + diphosphate</text>
        <dbReference type="Rhea" id="RHEA:16229"/>
        <dbReference type="ChEBI" id="CHEBI:15378"/>
        <dbReference type="ChEBI" id="CHEBI:33019"/>
        <dbReference type="ChEBI" id="CHEBI:37563"/>
        <dbReference type="ChEBI" id="CHEBI:58332"/>
        <dbReference type="ChEBI" id="CHEBI:58608"/>
        <dbReference type="EC" id="2.7.7.41"/>
    </reaction>
</comment>
<evidence type="ECO:0000256" key="10">
    <source>
        <dbReference type="ARBA" id="ARBA00022679"/>
    </source>
</evidence>
<organism evidence="20 21">
    <name type="scientific">Helicobacter mehlei</name>
    <dbReference type="NCBI Taxonomy" id="2316080"/>
    <lineage>
        <taxon>Bacteria</taxon>
        <taxon>Pseudomonadati</taxon>
        <taxon>Campylobacterota</taxon>
        <taxon>Epsilonproteobacteria</taxon>
        <taxon>Campylobacterales</taxon>
        <taxon>Helicobacteraceae</taxon>
        <taxon>Helicobacter</taxon>
    </lineage>
</organism>
<evidence type="ECO:0000256" key="13">
    <source>
        <dbReference type="ARBA" id="ARBA00022989"/>
    </source>
</evidence>
<evidence type="ECO:0000256" key="17">
    <source>
        <dbReference type="ARBA" id="ARBA00023264"/>
    </source>
</evidence>
<keyword evidence="12 18" id="KW-0548">Nucleotidyltransferase</keyword>
<feature type="transmembrane region" description="Helical" evidence="19">
    <location>
        <begin position="134"/>
        <end position="152"/>
    </location>
</feature>
<dbReference type="GO" id="GO:0004605">
    <property type="term" value="F:phosphatidate cytidylyltransferase activity"/>
    <property type="evidence" value="ECO:0007669"/>
    <property type="project" value="UniProtKB-EC"/>
</dbReference>
<dbReference type="AlphaFoldDB" id="A0A553V3I7"/>
<dbReference type="Pfam" id="PF01148">
    <property type="entry name" value="CTP_transf_1"/>
    <property type="match status" value="1"/>
</dbReference>
<evidence type="ECO:0000256" key="3">
    <source>
        <dbReference type="ARBA" id="ARBA00005119"/>
    </source>
</evidence>
<keyword evidence="9" id="KW-0444">Lipid biosynthesis</keyword>
<evidence type="ECO:0000256" key="14">
    <source>
        <dbReference type="ARBA" id="ARBA00023098"/>
    </source>
</evidence>
<evidence type="ECO:0000256" key="15">
    <source>
        <dbReference type="ARBA" id="ARBA00023136"/>
    </source>
</evidence>
<keyword evidence="10 18" id="KW-0808">Transferase</keyword>
<feature type="transmembrane region" description="Helical" evidence="19">
    <location>
        <begin position="173"/>
        <end position="191"/>
    </location>
</feature>
<evidence type="ECO:0000256" key="6">
    <source>
        <dbReference type="ARBA" id="ARBA00012487"/>
    </source>
</evidence>
<sequence length="260" mass="28594">MKDFKGKILADKTRYITGAFLILLAIVVFYLNDLLVFWGVLGVIFLVCFHETLRLHQKIYNFGFNKFYYLIAVLVWVLGYFNQRPVESVLFVGMLLAGVLAYRTSNMQKTYVLIYPAVPFLSLFALFKDFGVSAVVWLVVVVVVADVGAYFGGRLFGTTPLSAASPNKSLEGALIGFVFSSLIGGIVGIESVESGKFLPALGISALTALSSILGDLYESYLKRRVGVKDSGHILPGHGGMLDRFDAMLFGAMSLHFLLLF</sequence>
<evidence type="ECO:0000256" key="11">
    <source>
        <dbReference type="ARBA" id="ARBA00022692"/>
    </source>
</evidence>
<keyword evidence="15 19" id="KW-0472">Membrane</keyword>
<comment type="pathway">
    <text evidence="3 18">Phospholipid metabolism; CDP-diacylglycerol biosynthesis; CDP-diacylglycerol from sn-glycerol 3-phosphate: step 3/3.</text>
</comment>
<protein>
    <recommendedName>
        <fullName evidence="7 18">Phosphatidate cytidylyltransferase</fullName>
        <ecNumber evidence="6 18">2.7.7.41</ecNumber>
    </recommendedName>
</protein>
<reference evidence="20" key="1">
    <citation type="submission" date="2019-07" db="EMBL/GenBank/DDBJ databases">
        <title>Helicobacter labacensis sp. nov., Helicobacter mehlei sp. nov. and Helicobacter vulpis sp. nov., isolated from gastric mucosa of red fox (Vulpis vulpis).</title>
        <authorList>
            <person name="Kusar D."/>
            <person name="Gruntar I."/>
            <person name="Pate M."/>
            <person name="Zajc U."/>
            <person name="Ocepek M."/>
        </authorList>
    </citation>
    <scope>NUCLEOTIDE SEQUENCE [LARGE SCALE GENOMIC DNA]</scope>
    <source>
        <strain evidence="20">L8b</strain>
    </source>
</reference>
<evidence type="ECO:0000313" key="21">
    <source>
        <dbReference type="Proteomes" id="UP000319322"/>
    </source>
</evidence>
<evidence type="ECO:0000256" key="2">
    <source>
        <dbReference type="ARBA" id="ARBA00004651"/>
    </source>
</evidence>
<dbReference type="PANTHER" id="PTHR46382">
    <property type="entry name" value="PHOSPHATIDATE CYTIDYLYLTRANSFERASE"/>
    <property type="match status" value="1"/>
</dbReference>
<dbReference type="InterPro" id="IPR000374">
    <property type="entry name" value="PC_trans"/>
</dbReference>
<keyword evidence="17" id="KW-1208">Phospholipid metabolism</keyword>
<feature type="transmembrane region" description="Helical" evidence="19">
    <location>
        <begin position="12"/>
        <end position="31"/>
    </location>
</feature>
<feature type="transmembrane region" description="Helical" evidence="19">
    <location>
        <begin position="67"/>
        <end position="82"/>
    </location>
</feature>
<evidence type="ECO:0000256" key="4">
    <source>
        <dbReference type="ARBA" id="ARBA00005189"/>
    </source>
</evidence>
<dbReference type="EC" id="2.7.7.41" evidence="6 18"/>
<dbReference type="PROSITE" id="PS01315">
    <property type="entry name" value="CDS"/>
    <property type="match status" value="1"/>
</dbReference>
<dbReference type="GO" id="GO:0016024">
    <property type="term" value="P:CDP-diacylglycerol biosynthetic process"/>
    <property type="evidence" value="ECO:0007669"/>
    <property type="project" value="UniProtKB-UniPathway"/>
</dbReference>
<evidence type="ECO:0000256" key="1">
    <source>
        <dbReference type="ARBA" id="ARBA00001698"/>
    </source>
</evidence>
<feature type="transmembrane region" description="Helical" evidence="19">
    <location>
        <begin position="88"/>
        <end position="104"/>
    </location>
</feature>
<keyword evidence="13 19" id="KW-1133">Transmembrane helix</keyword>
<comment type="similarity">
    <text evidence="5 18">Belongs to the CDS family.</text>
</comment>
<evidence type="ECO:0000256" key="5">
    <source>
        <dbReference type="ARBA" id="ARBA00010185"/>
    </source>
</evidence>
<reference evidence="20" key="2">
    <citation type="submission" date="2019-07" db="EMBL/GenBank/DDBJ databases">
        <authorList>
            <person name="Papic B."/>
        </authorList>
    </citation>
    <scope>NUCLEOTIDE SEQUENCE [LARGE SCALE GENOMIC DNA]</scope>
    <source>
        <strain evidence="20">L8b</strain>
    </source>
</reference>
<dbReference type="PANTHER" id="PTHR46382:SF1">
    <property type="entry name" value="PHOSPHATIDATE CYTIDYLYLTRANSFERASE"/>
    <property type="match status" value="1"/>
</dbReference>
<dbReference type="RefSeq" id="WP_120948120.1">
    <property type="nucleotide sequence ID" value="NZ_QXQP01000003.1"/>
</dbReference>
<dbReference type="GO" id="GO:0005886">
    <property type="term" value="C:plasma membrane"/>
    <property type="evidence" value="ECO:0007669"/>
    <property type="project" value="UniProtKB-SubCell"/>
</dbReference>
<name>A0A553V3I7_9HELI</name>
<evidence type="ECO:0000256" key="16">
    <source>
        <dbReference type="ARBA" id="ARBA00023209"/>
    </source>
</evidence>
<keyword evidence="21" id="KW-1185">Reference proteome</keyword>
<comment type="caution">
    <text evidence="20">The sequence shown here is derived from an EMBL/GenBank/DDBJ whole genome shotgun (WGS) entry which is preliminary data.</text>
</comment>
<feature type="transmembrane region" description="Helical" evidence="19">
    <location>
        <begin position="197"/>
        <end position="217"/>
    </location>
</feature>
<feature type="transmembrane region" description="Helical" evidence="19">
    <location>
        <begin position="111"/>
        <end position="128"/>
    </location>
</feature>
<evidence type="ECO:0000256" key="19">
    <source>
        <dbReference type="SAM" id="Phobius"/>
    </source>
</evidence>
<dbReference type="EMBL" id="VKGC01000001">
    <property type="protein sequence ID" value="TSA87029.1"/>
    <property type="molecule type" value="Genomic_DNA"/>
</dbReference>